<dbReference type="EMBL" id="AP018711">
    <property type="protein sequence ID" value="BBE35685.1"/>
    <property type="molecule type" value="Genomic_DNA"/>
</dbReference>
<dbReference type="Pfam" id="PF07969">
    <property type="entry name" value="Amidohydro_3"/>
    <property type="match status" value="2"/>
</dbReference>
<evidence type="ECO:0000313" key="6">
    <source>
        <dbReference type="Proteomes" id="UP000276029"/>
    </source>
</evidence>
<dbReference type="InterPro" id="IPR050378">
    <property type="entry name" value="Metallo-dep_Hydrolases_sf"/>
</dbReference>
<dbReference type="InterPro" id="IPR032466">
    <property type="entry name" value="Metal_Hydrolase"/>
</dbReference>
<accession>A0AAD1D8T4</accession>
<keyword evidence="6" id="KW-1185">Reference proteome</keyword>
<dbReference type="Gene3D" id="2.30.40.10">
    <property type="entry name" value="Urease, subunit C, domain 1"/>
    <property type="match status" value="1"/>
</dbReference>
<dbReference type="AlphaFoldDB" id="A0AAD1D8T4"/>
<gene>
    <name evidence="4" type="ORF">DFR51_2521</name>
    <name evidence="3" type="ORF">SmB9_33430</name>
</gene>
<dbReference type="SUPFAM" id="SSF51556">
    <property type="entry name" value="Metallo-dependent hydrolases"/>
    <property type="match status" value="1"/>
</dbReference>
<reference evidence="3 5" key="1">
    <citation type="submission" date="2018-06" db="EMBL/GenBank/DDBJ databases">
        <title>Complete Genome Sequence of the Microcystin-Degrading Bacterium Sphingosinicella microcystinivorans Strain B-9.</title>
        <authorList>
            <person name="Jin H."/>
            <person name="Nishizawa T."/>
            <person name="Guo Y."/>
            <person name="Nishizawa A."/>
            <person name="Park H."/>
            <person name="Kato H."/>
            <person name="Tsuji K."/>
            <person name="Harada K."/>
        </authorList>
    </citation>
    <scope>NUCLEOTIDE SEQUENCE [LARGE SCALE GENOMIC DNA]</scope>
    <source>
        <strain evidence="3 5">B9</strain>
    </source>
</reference>
<evidence type="ECO:0000313" key="3">
    <source>
        <dbReference type="EMBL" id="BBE35685.1"/>
    </source>
</evidence>
<organism evidence="3 5">
    <name type="scientific">Sphingosinicella microcystinivorans</name>
    <dbReference type="NCBI Taxonomy" id="335406"/>
    <lineage>
        <taxon>Bacteria</taxon>
        <taxon>Pseudomonadati</taxon>
        <taxon>Pseudomonadota</taxon>
        <taxon>Alphaproteobacteria</taxon>
        <taxon>Sphingomonadales</taxon>
        <taxon>Sphingosinicellaceae</taxon>
        <taxon>Sphingosinicella</taxon>
    </lineage>
</organism>
<dbReference type="Proteomes" id="UP000275727">
    <property type="component" value="Chromosome"/>
</dbReference>
<proteinExistence type="predicted"/>
<dbReference type="InterPro" id="IPR023100">
    <property type="entry name" value="D-aminoacylase_insert_dom_sf"/>
</dbReference>
<dbReference type="PANTHER" id="PTHR11647">
    <property type="entry name" value="HYDRANTOINASE/DIHYDROPYRIMIDINASE FAMILY MEMBER"/>
    <property type="match status" value="1"/>
</dbReference>
<sequence>MIRSVLRAALVPMVALWATASAAENFVIVGATVVDGTGAPAHKADVRVKDGRIAAVGKHARSKGVAVIDGSGLVLAPGFIDTHSHHDRNLDAHRDALAAAAQGITTIVVGQDGGGPLPVAGLFAKREAQPAAVNVATYIGHNSVRDAVMGADYKRVATPAEVDRMVAVVEENMRAGALGLSTGLEYDPGIYSDPSEVMALARATARHGGRYISHMRSEDTRLDAAIDELLEIGRTAHLPVQISHFKIAIVDRWGETAPLLAKLDAARRAGIDVTADVYPYTYWQSNLEVLLPKRDFTDLTAAEFALAHMARPEDLRLTQYPANPAYVGKTVADVAALRGVPPARAYLDLIVEGEAKGMSNAAMGRSMADDDVAALIAWPHSNICSDGGIEDAHPRGAGAFPRVLAWMVRETGRLTLEEAVHKMSGLAADHVGIADRGRIVVGKAADLVLFDPATVADRATIENPTALPVGIRTVWVNGIAVVEAGTPTGALPGQAIRRAN</sequence>
<dbReference type="KEGG" id="smic:SmB9_33430"/>
<dbReference type="CDD" id="cd01297">
    <property type="entry name" value="D-aminoacylase"/>
    <property type="match status" value="1"/>
</dbReference>
<dbReference type="Proteomes" id="UP000276029">
    <property type="component" value="Unassembled WGS sequence"/>
</dbReference>
<protein>
    <submittedName>
        <fullName evidence="3">D-aminoacylase</fullName>
    </submittedName>
    <submittedName>
        <fullName evidence="4">N-acyl-D-amino-acid deacylase</fullName>
    </submittedName>
</protein>
<feature type="signal peptide" evidence="1">
    <location>
        <begin position="1"/>
        <end position="23"/>
    </location>
</feature>
<dbReference type="Gene3D" id="3.20.20.140">
    <property type="entry name" value="Metal-dependent hydrolases"/>
    <property type="match status" value="1"/>
</dbReference>
<dbReference type="Gene3D" id="3.30.1490.130">
    <property type="entry name" value="D-aminoacylase. Domain 3"/>
    <property type="match status" value="1"/>
</dbReference>
<feature type="domain" description="Amidohydrolase 3" evidence="2">
    <location>
        <begin position="329"/>
        <end position="481"/>
    </location>
</feature>
<feature type="chain" id="PRO_5042296060" evidence="1">
    <location>
        <begin position="24"/>
        <end position="500"/>
    </location>
</feature>
<dbReference type="GO" id="GO:0016811">
    <property type="term" value="F:hydrolase activity, acting on carbon-nitrogen (but not peptide) bonds, in linear amides"/>
    <property type="evidence" value="ECO:0007669"/>
    <property type="project" value="InterPro"/>
</dbReference>
<dbReference type="RefSeq" id="WP_121051663.1">
    <property type="nucleotide sequence ID" value="NZ_AP018711.1"/>
</dbReference>
<dbReference type="PANTHER" id="PTHR11647:SF1">
    <property type="entry name" value="COLLAPSIN RESPONSE MEDIATOR PROTEIN"/>
    <property type="match status" value="1"/>
</dbReference>
<evidence type="ECO:0000313" key="5">
    <source>
        <dbReference type="Proteomes" id="UP000275727"/>
    </source>
</evidence>
<evidence type="ECO:0000256" key="1">
    <source>
        <dbReference type="SAM" id="SignalP"/>
    </source>
</evidence>
<keyword evidence="1" id="KW-0732">Signal</keyword>
<dbReference type="EMBL" id="RBWX01000009">
    <property type="protein sequence ID" value="RKS87876.1"/>
    <property type="molecule type" value="Genomic_DNA"/>
</dbReference>
<evidence type="ECO:0000313" key="4">
    <source>
        <dbReference type="EMBL" id="RKS87876.1"/>
    </source>
</evidence>
<evidence type="ECO:0000259" key="2">
    <source>
        <dbReference type="Pfam" id="PF07969"/>
    </source>
</evidence>
<name>A0AAD1D8T4_SPHMI</name>
<feature type="domain" description="Amidohydrolase 3" evidence="2">
    <location>
        <begin position="67"/>
        <end position="300"/>
    </location>
</feature>
<dbReference type="InterPro" id="IPR013108">
    <property type="entry name" value="Amidohydro_3"/>
</dbReference>
<dbReference type="InterPro" id="IPR011059">
    <property type="entry name" value="Metal-dep_hydrolase_composite"/>
</dbReference>
<reference evidence="4 6" key="2">
    <citation type="submission" date="2018-10" db="EMBL/GenBank/DDBJ databases">
        <title>Genomic Encyclopedia of Type Strains, Phase IV (KMG-IV): sequencing the most valuable type-strain genomes for metagenomic binning, comparative biology and taxonomic classification.</title>
        <authorList>
            <person name="Goeker M."/>
        </authorList>
    </citation>
    <scope>NUCLEOTIDE SEQUENCE [LARGE SCALE GENOMIC DNA]</scope>
    <source>
        <strain evidence="4 6">DSM 19791</strain>
    </source>
</reference>
<dbReference type="SUPFAM" id="SSF51338">
    <property type="entry name" value="Composite domain of metallo-dependent hydrolases"/>
    <property type="match status" value="1"/>
</dbReference>